<feature type="compositionally biased region" description="Basic and acidic residues" evidence="2">
    <location>
        <begin position="118"/>
        <end position="131"/>
    </location>
</feature>
<feature type="region of interest" description="Disordered" evidence="2">
    <location>
        <begin position="216"/>
        <end position="238"/>
    </location>
</feature>
<keyword evidence="1" id="KW-0175">Coiled coil</keyword>
<sequence length="868" mass="96616">MSVDPQNTPRTKRPFLRKGEGHRKYGFLGAPLSARSASAANSARSTMEQEDRQRPASTSSLPFGHSHRRPTTATTQDSGIPEDQAHSNESLGQQVFVDDVIDDVSEYSQHSDNIGVPERPKEKSAGFEPHHASTPIAAEIDACQERLERVAPNSVRNAIQIMEEVPTASSSLTSLNHIATPPIPNGSNHQNASDAQSNFSEEVVHRHPEAYQNLKTRTSISSLNSTSTATPQAANHSESSLVIPRASDFKVHAPSYTPGIGRTRRRNMFESISETPESISERTATPVCNLNNLAREHGIEPDLIDNTPLPKPAKHVPKQMPIQSQRPDVSLFTTPIFSKKSPSVGGEKLELMAEQLRYQMMSIDIAKDELAQRYEKRDAVREAQFHKLVDKCNALQRRLDDANSNAVQSNDGTKAELRLARDREKAAKKEIAELKKELEAKDRENQHLKTQNVSKASTVSALRLAADKQKQVVAELTKERDSLKDKLARSESLYHKLENDLRYERKLNDLNKKQAAAVRPEPPKQAPAPAPRRTNSFNGRPPFRPVNANHGRLGSNSSTGSSTTTTSVPFGTLPIPTPFQIPDNFPPRRQRPVVVAVQRGSKSVQWSSPVAESIPFNSENGYEPYLLQFLPDNVILDEEVLDGPYQKQIYSSDITQFIWRRRVSCGCETMLNALKDYYFYCSSGTPVQLIHTAKDGVIEITLSDIRIRALPSTELEIRHGDGGDKTVITAANKRYEYFYSAESIYPTTEIYEGTIGLRREEGALAQPEEQIDGTGITAQRDDGSYCTVNGNQIVIEHPLFQLARSTDQKYGGGFRLAVYGLSGDKKQFLQISVCPQDNVVFIKHVQQIGQSHDKDLCTTHNKCEHLKR</sequence>
<keyword evidence="3" id="KW-1185">Reference proteome</keyword>
<dbReference type="AlphaFoldDB" id="A0A7E4ZZW1"/>
<accession>A0A7E4ZZW1</accession>
<reference evidence="3" key="1">
    <citation type="journal article" date="2013" name="Genetics">
        <title>The draft genome and transcriptome of Panagrellus redivivus are shaped by the harsh demands of a free-living lifestyle.</title>
        <authorList>
            <person name="Srinivasan J."/>
            <person name="Dillman A.R."/>
            <person name="Macchietto M.G."/>
            <person name="Heikkinen L."/>
            <person name="Lakso M."/>
            <person name="Fracchia K.M."/>
            <person name="Antoshechkin I."/>
            <person name="Mortazavi A."/>
            <person name="Wong G."/>
            <person name="Sternberg P.W."/>
        </authorList>
    </citation>
    <scope>NUCLEOTIDE SEQUENCE [LARGE SCALE GENOMIC DNA]</scope>
    <source>
        <strain evidence="3">MT8872</strain>
    </source>
</reference>
<dbReference type="CDD" id="cd14686">
    <property type="entry name" value="bZIP"/>
    <property type="match status" value="1"/>
</dbReference>
<proteinExistence type="predicted"/>
<dbReference type="WBParaSite" id="Pan_g6151.t1">
    <property type="protein sequence ID" value="Pan_g6151.t1"/>
    <property type="gene ID" value="Pan_g6151"/>
</dbReference>
<feature type="region of interest" description="Disordered" evidence="2">
    <location>
        <begin position="1"/>
        <end position="87"/>
    </location>
</feature>
<feature type="region of interest" description="Disordered" evidence="2">
    <location>
        <begin position="107"/>
        <end position="132"/>
    </location>
</feature>
<feature type="region of interest" description="Disordered" evidence="2">
    <location>
        <begin position="513"/>
        <end position="575"/>
    </location>
</feature>
<evidence type="ECO:0000313" key="3">
    <source>
        <dbReference type="Proteomes" id="UP000492821"/>
    </source>
</evidence>
<evidence type="ECO:0000256" key="2">
    <source>
        <dbReference type="SAM" id="MobiDB-lite"/>
    </source>
</evidence>
<feature type="compositionally biased region" description="Polar residues" evidence="2">
    <location>
        <begin position="185"/>
        <end position="200"/>
    </location>
</feature>
<feature type="compositionally biased region" description="Low complexity" evidence="2">
    <location>
        <begin position="33"/>
        <end position="45"/>
    </location>
</feature>
<dbReference type="Proteomes" id="UP000492821">
    <property type="component" value="Unassembled WGS sequence"/>
</dbReference>
<feature type="region of interest" description="Disordered" evidence="2">
    <location>
        <begin position="181"/>
        <end position="203"/>
    </location>
</feature>
<evidence type="ECO:0000313" key="4">
    <source>
        <dbReference type="WBParaSite" id="Pan_g6151.t1"/>
    </source>
</evidence>
<evidence type="ECO:0000256" key="1">
    <source>
        <dbReference type="SAM" id="Coils"/>
    </source>
</evidence>
<protein>
    <submittedName>
        <fullName evidence="4">Spindle pole body protein ppc89</fullName>
    </submittedName>
</protein>
<reference evidence="4" key="2">
    <citation type="submission" date="2020-10" db="UniProtKB">
        <authorList>
            <consortium name="WormBaseParasite"/>
        </authorList>
    </citation>
    <scope>IDENTIFICATION</scope>
</reference>
<organism evidence="3 4">
    <name type="scientific">Panagrellus redivivus</name>
    <name type="common">Microworm</name>
    <dbReference type="NCBI Taxonomy" id="6233"/>
    <lineage>
        <taxon>Eukaryota</taxon>
        <taxon>Metazoa</taxon>
        <taxon>Ecdysozoa</taxon>
        <taxon>Nematoda</taxon>
        <taxon>Chromadorea</taxon>
        <taxon>Rhabditida</taxon>
        <taxon>Tylenchina</taxon>
        <taxon>Panagrolaimomorpha</taxon>
        <taxon>Panagrolaimoidea</taxon>
        <taxon>Panagrolaimidae</taxon>
        <taxon>Panagrellus</taxon>
    </lineage>
</organism>
<feature type="coiled-coil region" evidence="1">
    <location>
        <begin position="385"/>
        <end position="500"/>
    </location>
</feature>
<name>A0A7E4ZZW1_PANRE</name>
<feature type="compositionally biased region" description="Low complexity" evidence="2">
    <location>
        <begin position="554"/>
        <end position="567"/>
    </location>
</feature>